<dbReference type="InterPro" id="IPR018227">
    <property type="entry name" value="Amino_acid_transport_2"/>
</dbReference>
<dbReference type="PANTHER" id="PTHR46997:SF2">
    <property type="entry name" value="TYROSINE-SPECIFIC TRANSPORT SYSTEM"/>
    <property type="match status" value="1"/>
</dbReference>
<evidence type="ECO:0000313" key="11">
    <source>
        <dbReference type="Proteomes" id="UP000031552"/>
    </source>
</evidence>
<dbReference type="OrthoDB" id="18749at2"/>
<dbReference type="STRING" id="1437425.CSEC_1513"/>
<evidence type="ECO:0000256" key="4">
    <source>
        <dbReference type="ARBA" id="ARBA00022519"/>
    </source>
</evidence>
<keyword evidence="6" id="KW-0029">Amino-acid transport</keyword>
<feature type="transmembrane region" description="Helical" evidence="9">
    <location>
        <begin position="338"/>
        <end position="357"/>
    </location>
</feature>
<feature type="transmembrane region" description="Helical" evidence="9">
    <location>
        <begin position="216"/>
        <end position="234"/>
    </location>
</feature>
<feature type="transmembrane region" description="Helical" evidence="9">
    <location>
        <begin position="184"/>
        <end position="209"/>
    </location>
</feature>
<feature type="transmembrane region" description="Helical" evidence="9">
    <location>
        <begin position="277"/>
        <end position="298"/>
    </location>
</feature>
<dbReference type="PROSITE" id="PS51257">
    <property type="entry name" value="PROKAR_LIPOPROTEIN"/>
    <property type="match status" value="1"/>
</dbReference>
<dbReference type="PANTHER" id="PTHR46997">
    <property type="entry name" value="LOW AFFINITY TRYPTOPHAN PERMEASE-RELATED"/>
    <property type="match status" value="1"/>
</dbReference>
<gene>
    <name evidence="10" type="ORF">CSEC_1513</name>
</gene>
<evidence type="ECO:0000256" key="8">
    <source>
        <dbReference type="ARBA" id="ARBA00023136"/>
    </source>
</evidence>
<dbReference type="RefSeq" id="WP_041017870.1">
    <property type="nucleotide sequence ID" value="NZ_CCEJ010000007.1"/>
</dbReference>
<evidence type="ECO:0000256" key="9">
    <source>
        <dbReference type="SAM" id="Phobius"/>
    </source>
</evidence>
<sequence length="402" mass="44406">MKEESKGSLLGSILLISGSCIGAGMLGLPMISALSGFIPSILMFIFSWVFMTFTGLLLLEVALNFDYDVNLITMAGKTLGYFGKIVSWVSFVFLFYALMVAYTSGSGKLFSEFAHSFFGFTLKESLGSALFVLFFGLTVYIGTYAVDLLNRFLMLGLILSYFLLVAFGLSYVDSGNLFFKEWKVSFFALPVMVISFGYHNLIPSIATYLKRNTKKLVAAVVIGSFIPFLVYLLWEWLVLGIIPLEIFQKGSQRGEMVTSMLHDIIGSNVFVSVAESFAFFAIVTSFIGVALSFVDFLSDGLPLKKTWLNRLAVCLLALGPPFLFSIIYPNLFLAALEYAGGFGAVILFGVLPVLMVYSGRKSKEWRNIIVPGGNFVLSIVLLFSIFIFLIQLYQAVYKDVGA</sequence>
<protein>
    <submittedName>
        <fullName evidence="10">Tryptophan/tyrosine permease</fullName>
    </submittedName>
</protein>
<feature type="transmembrane region" description="Helical" evidence="9">
    <location>
        <begin position="85"/>
        <end position="105"/>
    </location>
</feature>
<reference evidence="10" key="1">
    <citation type="submission" date="2013-12" db="EMBL/GenBank/DDBJ databases">
        <authorList>
            <person name="Linke B."/>
        </authorList>
    </citation>
    <scope>NUCLEOTIDE SEQUENCE [LARGE SCALE GENOMIC DNA]</scope>
    <source>
        <strain evidence="10">CRIB-18</strain>
    </source>
</reference>
<dbReference type="Gene3D" id="1.20.1740.10">
    <property type="entry name" value="Amino acid/polyamine transporter I"/>
    <property type="match status" value="1"/>
</dbReference>
<keyword evidence="4" id="KW-0997">Cell inner membrane</keyword>
<comment type="caution">
    <text evidence="10">The sequence shown here is derived from an EMBL/GenBank/DDBJ whole genome shotgun (WGS) entry which is preliminary data.</text>
</comment>
<dbReference type="GO" id="GO:0015173">
    <property type="term" value="F:aromatic amino acid transmembrane transporter activity"/>
    <property type="evidence" value="ECO:0007669"/>
    <property type="project" value="InterPro"/>
</dbReference>
<evidence type="ECO:0000256" key="5">
    <source>
        <dbReference type="ARBA" id="ARBA00022692"/>
    </source>
</evidence>
<keyword evidence="2" id="KW-0813">Transport</keyword>
<evidence type="ECO:0000256" key="7">
    <source>
        <dbReference type="ARBA" id="ARBA00022989"/>
    </source>
</evidence>
<dbReference type="PRINTS" id="PR00166">
    <property type="entry name" value="AROAAPRMEASE"/>
</dbReference>
<keyword evidence="11" id="KW-1185">Reference proteome</keyword>
<keyword evidence="7 9" id="KW-1133">Transmembrane helix</keyword>
<proteinExistence type="predicted"/>
<dbReference type="eggNOG" id="COG0814">
    <property type="taxonomic scope" value="Bacteria"/>
</dbReference>
<dbReference type="GO" id="GO:0005886">
    <property type="term" value="C:plasma membrane"/>
    <property type="evidence" value="ECO:0007669"/>
    <property type="project" value="UniProtKB-SubCell"/>
</dbReference>
<reference evidence="10" key="2">
    <citation type="submission" date="2014-09" db="EMBL/GenBank/DDBJ databases">
        <title>Criblamydia sequanensis harbors a mega-plasmid encoding arsenite resistance.</title>
        <authorList>
            <person name="Bertelli C."/>
            <person name="Goesmann A."/>
            <person name="Greub G."/>
        </authorList>
    </citation>
    <scope>NUCLEOTIDE SEQUENCE [LARGE SCALE GENOMIC DNA]</scope>
    <source>
        <strain evidence="10">CRIB-18</strain>
    </source>
</reference>
<organism evidence="10 11">
    <name type="scientific">Candidatus Criblamydia sequanensis CRIB-18</name>
    <dbReference type="NCBI Taxonomy" id="1437425"/>
    <lineage>
        <taxon>Bacteria</taxon>
        <taxon>Pseudomonadati</taxon>
        <taxon>Chlamydiota</taxon>
        <taxon>Chlamydiia</taxon>
        <taxon>Parachlamydiales</taxon>
        <taxon>Candidatus Criblamydiaceae</taxon>
        <taxon>Candidatus Criblamydia</taxon>
    </lineage>
</organism>
<dbReference type="Pfam" id="PF03222">
    <property type="entry name" value="Trp_Tyr_perm"/>
    <property type="match status" value="1"/>
</dbReference>
<dbReference type="EMBL" id="CCEJ010000007">
    <property type="protein sequence ID" value="CDR34327.1"/>
    <property type="molecule type" value="Genomic_DNA"/>
</dbReference>
<feature type="transmembrane region" description="Helical" evidence="9">
    <location>
        <begin position="152"/>
        <end position="172"/>
    </location>
</feature>
<feature type="transmembrane region" description="Helical" evidence="9">
    <location>
        <begin position="12"/>
        <end position="31"/>
    </location>
</feature>
<feature type="transmembrane region" description="Helical" evidence="9">
    <location>
        <begin position="125"/>
        <end position="145"/>
    </location>
</feature>
<dbReference type="AlphaFoldDB" id="A0A090CZB4"/>
<keyword evidence="8 9" id="KW-0472">Membrane</keyword>
<dbReference type="GO" id="GO:0003333">
    <property type="term" value="P:amino acid transmembrane transport"/>
    <property type="evidence" value="ECO:0007669"/>
    <property type="project" value="InterPro"/>
</dbReference>
<feature type="transmembrane region" description="Helical" evidence="9">
    <location>
        <begin position="37"/>
        <end position="65"/>
    </location>
</feature>
<name>A0A090CZB4_9BACT</name>
<evidence type="ECO:0000313" key="10">
    <source>
        <dbReference type="EMBL" id="CDR34327.1"/>
    </source>
</evidence>
<evidence type="ECO:0000256" key="2">
    <source>
        <dbReference type="ARBA" id="ARBA00022448"/>
    </source>
</evidence>
<keyword evidence="5 9" id="KW-0812">Transmembrane</keyword>
<evidence type="ECO:0000256" key="1">
    <source>
        <dbReference type="ARBA" id="ARBA00004429"/>
    </source>
</evidence>
<feature type="transmembrane region" description="Helical" evidence="9">
    <location>
        <begin position="369"/>
        <end position="393"/>
    </location>
</feature>
<comment type="subcellular location">
    <subcellularLocation>
        <location evidence="1">Cell inner membrane</location>
        <topology evidence="1">Multi-pass membrane protein</topology>
    </subcellularLocation>
</comment>
<evidence type="ECO:0000256" key="3">
    <source>
        <dbReference type="ARBA" id="ARBA00022475"/>
    </source>
</evidence>
<dbReference type="InterPro" id="IPR013059">
    <property type="entry name" value="Trp_tyr_transpt"/>
</dbReference>
<feature type="transmembrane region" description="Helical" evidence="9">
    <location>
        <begin position="310"/>
        <end position="332"/>
    </location>
</feature>
<dbReference type="Proteomes" id="UP000031552">
    <property type="component" value="Unassembled WGS sequence"/>
</dbReference>
<keyword evidence="3" id="KW-1003">Cell membrane</keyword>
<accession>A0A090CZB4</accession>
<evidence type="ECO:0000256" key="6">
    <source>
        <dbReference type="ARBA" id="ARBA00022970"/>
    </source>
</evidence>